<evidence type="ECO:0000256" key="1">
    <source>
        <dbReference type="SAM" id="MobiDB-lite"/>
    </source>
</evidence>
<dbReference type="Proteomes" id="UP000653305">
    <property type="component" value="Unassembled WGS sequence"/>
</dbReference>
<evidence type="ECO:0000313" key="3">
    <source>
        <dbReference type="Proteomes" id="UP000653305"/>
    </source>
</evidence>
<dbReference type="EMBL" id="BMAC01000090">
    <property type="protein sequence ID" value="GFP84640.1"/>
    <property type="molecule type" value="Genomic_DNA"/>
</dbReference>
<name>A0A830BAD2_9LAMI</name>
<proteinExistence type="predicted"/>
<accession>A0A830BAD2</accession>
<sequence>MPGAHTSSGRRRRHWNGDPFIMEEGEGVFERYGNELIRSLWKKAKGFSSATVMRLNGNEGAQLANTITKLSMTTRLPSSLLLNPPTQQASTLKQWYNQNCQEVTAMVEKGSYKDSAQLLPRLRILTSLVLQHYRNHIISVYLPADGKQAKTAWIQGNATLATGQRSFWYSGMCRIGQKAVDAPIGNGCCIGIFLDDGTASVNAIVFGFYAEKLIPYSGVQLSEAEQLGLKVLPQMAAAINNRQLLCFVRHFDSEYQGQRDAKNVVKVYTVEELTRTYSPTSSMITDCLTTKIAAPIAPTDGQPVLRPESATSPESSQKTPVNKQLLTPTAKEVLATIGWGSSSTKRNLNFELSSTSSATTPDKRLDMFSAADAERGSNEGKELIPPKTIERIPLKKHRTKV</sequence>
<dbReference type="AlphaFoldDB" id="A0A830BAD2"/>
<evidence type="ECO:0000313" key="2">
    <source>
        <dbReference type="EMBL" id="GFP84640.1"/>
    </source>
</evidence>
<feature type="compositionally biased region" description="Polar residues" evidence="1">
    <location>
        <begin position="309"/>
        <end position="323"/>
    </location>
</feature>
<reference evidence="2" key="1">
    <citation type="submission" date="2020-07" db="EMBL/GenBank/DDBJ databases">
        <title>Ethylene signaling mediates host invasion by parasitic plants.</title>
        <authorList>
            <person name="Yoshida S."/>
        </authorList>
    </citation>
    <scope>NUCLEOTIDE SEQUENCE</scope>
    <source>
        <strain evidence="2">Okayama</strain>
    </source>
</reference>
<gene>
    <name evidence="2" type="ORF">PHJA_000607900</name>
</gene>
<keyword evidence="3" id="KW-1185">Reference proteome</keyword>
<comment type="caution">
    <text evidence="2">The sequence shown here is derived from an EMBL/GenBank/DDBJ whole genome shotgun (WGS) entry which is preliminary data.</text>
</comment>
<feature type="region of interest" description="Disordered" evidence="1">
    <location>
        <begin position="298"/>
        <end position="323"/>
    </location>
</feature>
<organism evidence="2 3">
    <name type="scientific">Phtheirospermum japonicum</name>
    <dbReference type="NCBI Taxonomy" id="374723"/>
    <lineage>
        <taxon>Eukaryota</taxon>
        <taxon>Viridiplantae</taxon>
        <taxon>Streptophyta</taxon>
        <taxon>Embryophyta</taxon>
        <taxon>Tracheophyta</taxon>
        <taxon>Spermatophyta</taxon>
        <taxon>Magnoliopsida</taxon>
        <taxon>eudicotyledons</taxon>
        <taxon>Gunneridae</taxon>
        <taxon>Pentapetalae</taxon>
        <taxon>asterids</taxon>
        <taxon>lamiids</taxon>
        <taxon>Lamiales</taxon>
        <taxon>Orobanchaceae</taxon>
        <taxon>Orobanchaceae incertae sedis</taxon>
        <taxon>Phtheirospermum</taxon>
    </lineage>
</organism>
<protein>
    <submittedName>
        <fullName evidence="2">Uncharacterized protein</fullName>
    </submittedName>
</protein>